<dbReference type="InterPro" id="IPR045851">
    <property type="entry name" value="AMP-bd_C_sf"/>
</dbReference>
<dbReference type="Gene3D" id="3.40.50.12780">
    <property type="entry name" value="N-terminal domain of ligase-like"/>
    <property type="match status" value="1"/>
</dbReference>
<accession>A0A5K7YLN6</accession>
<dbReference type="RefSeq" id="WP_155317739.1">
    <property type="nucleotide sequence ID" value="NZ_AP021874.1"/>
</dbReference>
<name>A0A5K7YLN6_9BACT</name>
<evidence type="ECO:0000256" key="2">
    <source>
        <dbReference type="ARBA" id="ARBA00022598"/>
    </source>
</evidence>
<keyword evidence="2" id="KW-0436">Ligase</keyword>
<evidence type="ECO:0000256" key="1">
    <source>
        <dbReference type="ARBA" id="ARBA00006432"/>
    </source>
</evidence>
<evidence type="ECO:0000313" key="6">
    <source>
        <dbReference type="Proteomes" id="UP000427906"/>
    </source>
</evidence>
<organism evidence="5 6">
    <name type="scientific">Desulfosarcina alkanivorans</name>
    <dbReference type="NCBI Taxonomy" id="571177"/>
    <lineage>
        <taxon>Bacteria</taxon>
        <taxon>Pseudomonadati</taxon>
        <taxon>Thermodesulfobacteriota</taxon>
        <taxon>Desulfobacteria</taxon>
        <taxon>Desulfobacterales</taxon>
        <taxon>Desulfosarcinaceae</taxon>
        <taxon>Desulfosarcina</taxon>
    </lineage>
</organism>
<dbReference type="Gene3D" id="3.30.300.30">
    <property type="match status" value="1"/>
</dbReference>
<comment type="similarity">
    <text evidence="1">Belongs to the ATP-dependent AMP-binding enzyme family.</text>
</comment>
<evidence type="ECO:0000313" key="5">
    <source>
        <dbReference type="EMBL" id="BBO69728.1"/>
    </source>
</evidence>
<feature type="domain" description="AMP-binding enzyme C-terminal" evidence="4">
    <location>
        <begin position="451"/>
        <end position="528"/>
    </location>
</feature>
<dbReference type="InterPro" id="IPR042099">
    <property type="entry name" value="ANL_N_sf"/>
</dbReference>
<dbReference type="InterPro" id="IPR025110">
    <property type="entry name" value="AMP-bd_C"/>
</dbReference>
<dbReference type="AlphaFoldDB" id="A0A5K7YLN6"/>
<dbReference type="KEGG" id="dalk:DSCA_36580"/>
<evidence type="ECO:0000259" key="3">
    <source>
        <dbReference type="Pfam" id="PF00501"/>
    </source>
</evidence>
<dbReference type="Pfam" id="PF00501">
    <property type="entry name" value="AMP-binding"/>
    <property type="match status" value="1"/>
</dbReference>
<protein>
    <submittedName>
        <fullName evidence="5">AMP-binding protein</fullName>
    </submittedName>
</protein>
<gene>
    <name evidence="5" type="ORF">DSCA_36580</name>
</gene>
<dbReference type="SUPFAM" id="SSF56801">
    <property type="entry name" value="Acetyl-CoA synthetase-like"/>
    <property type="match status" value="1"/>
</dbReference>
<evidence type="ECO:0000259" key="4">
    <source>
        <dbReference type="Pfam" id="PF13193"/>
    </source>
</evidence>
<dbReference type="GO" id="GO:0031956">
    <property type="term" value="F:medium-chain fatty acid-CoA ligase activity"/>
    <property type="evidence" value="ECO:0007669"/>
    <property type="project" value="TreeGrafter"/>
</dbReference>
<dbReference type="InterPro" id="IPR000873">
    <property type="entry name" value="AMP-dep_synth/lig_dom"/>
</dbReference>
<reference evidence="5 6" key="1">
    <citation type="submission" date="2019-11" db="EMBL/GenBank/DDBJ databases">
        <title>Comparative genomics of hydrocarbon-degrading Desulfosarcina strains.</title>
        <authorList>
            <person name="Watanabe M."/>
            <person name="Kojima H."/>
            <person name="Fukui M."/>
        </authorList>
    </citation>
    <scope>NUCLEOTIDE SEQUENCE [LARGE SCALE GENOMIC DNA]</scope>
    <source>
        <strain evidence="5 6">PL12</strain>
    </source>
</reference>
<dbReference type="Pfam" id="PF13193">
    <property type="entry name" value="AMP-binding_C"/>
    <property type="match status" value="1"/>
</dbReference>
<dbReference type="PANTHER" id="PTHR43201">
    <property type="entry name" value="ACYL-COA SYNTHETASE"/>
    <property type="match status" value="1"/>
</dbReference>
<dbReference type="GO" id="GO:0006631">
    <property type="term" value="P:fatty acid metabolic process"/>
    <property type="evidence" value="ECO:0007669"/>
    <property type="project" value="TreeGrafter"/>
</dbReference>
<proteinExistence type="inferred from homology"/>
<keyword evidence="6" id="KW-1185">Reference proteome</keyword>
<dbReference type="EMBL" id="AP021874">
    <property type="protein sequence ID" value="BBO69728.1"/>
    <property type="molecule type" value="Genomic_DNA"/>
</dbReference>
<dbReference type="Proteomes" id="UP000427906">
    <property type="component" value="Chromosome"/>
</dbReference>
<sequence length="540" mass="60154">MPNWEKVTIAKQLQTAVQQYGDDTALVFKGKKWTYGQLYQESAMLAAGLCEIGVKKGDRVGTLFGNAPEWILTKYALHIIGAVIVPININFRTEELKYILRQGDIQTLIMTDKLKSGDYVGLLTELDPYITGGVQDSISSKIIPSLERIVCLSPSGKRYLFCHDFINIMESGRSCNGKKINDMIAMGAPEDICNILFTSGSTAFPKGAMHNHTSLLGIGLNLIPKTFNMTPRSKLLCNFPFYHIAGCVYFPLGALTGGYELHVNEFVAPEVLEIINSQKINFFCGFEAHFNALANDPNFNDCDLGSVGNILLAAGPEWYEKCRNVFPGAKVIAHHYGFSEGTGVSMSFDEVDDYIRKHTNGKPWPGIEVKIINPYTGDQVGPEENGEICLRGWSRFQGYYKDEEETRKAIDSDGFFHSGDYGCKDLGGNISYRGRYKMMIKTGGENVSEREVEIFLESMPGVRSVQVIGVPHEKWGEAVTAIIEIEPEHRMVQQDVFDFCKGKISKFKTPKKVYFISSGEWPLLGSGKINKIALKEKIVC</sequence>
<feature type="domain" description="AMP-dependent synthetase/ligase" evidence="3">
    <location>
        <begin position="14"/>
        <end position="400"/>
    </location>
</feature>
<dbReference type="PANTHER" id="PTHR43201:SF5">
    <property type="entry name" value="MEDIUM-CHAIN ACYL-COA LIGASE ACSF2, MITOCHONDRIAL"/>
    <property type="match status" value="1"/>
</dbReference>
<dbReference type="OrthoDB" id="9803968at2"/>